<protein>
    <submittedName>
        <fullName evidence="2">GNAT family acetyltransferase</fullName>
    </submittedName>
</protein>
<dbReference type="RefSeq" id="WP_354313475.1">
    <property type="nucleotide sequence ID" value="NZ_JBEPME010000004.1"/>
</dbReference>
<evidence type="ECO:0000313" key="3">
    <source>
        <dbReference type="Proteomes" id="UP001549104"/>
    </source>
</evidence>
<organism evidence="2 3">
    <name type="scientific">Sporosarcina psychrophila</name>
    <name type="common">Bacillus psychrophilus</name>
    <dbReference type="NCBI Taxonomy" id="1476"/>
    <lineage>
        <taxon>Bacteria</taxon>
        <taxon>Bacillati</taxon>
        <taxon>Bacillota</taxon>
        <taxon>Bacilli</taxon>
        <taxon>Bacillales</taxon>
        <taxon>Caryophanaceae</taxon>
        <taxon>Sporosarcina</taxon>
    </lineage>
</organism>
<dbReference type="EMBL" id="JBEPME010000004">
    <property type="protein sequence ID" value="MET3657697.1"/>
    <property type="molecule type" value="Genomic_DNA"/>
</dbReference>
<dbReference type="Proteomes" id="UP001549104">
    <property type="component" value="Unassembled WGS sequence"/>
</dbReference>
<evidence type="ECO:0000313" key="2">
    <source>
        <dbReference type="EMBL" id="MET3657697.1"/>
    </source>
</evidence>
<accession>A0ABV2K9D7</accession>
<dbReference type="Pfam" id="PF08445">
    <property type="entry name" value="FR47"/>
    <property type="match status" value="1"/>
</dbReference>
<evidence type="ECO:0000259" key="1">
    <source>
        <dbReference type="Pfam" id="PF08445"/>
    </source>
</evidence>
<dbReference type="InterPro" id="IPR013653">
    <property type="entry name" value="GCN5-like_dom"/>
</dbReference>
<proteinExistence type="predicted"/>
<sequence>MEFRRYQDVQKFALKAEPVLGKREDVYSLFFGVLQAIKAGRYEKPFMATIEEEGQVLALFQMTYPHPLNLIFTDESRLEECMDLLIRNLLELKIEISSIIGLKPWAFLFSKKWEVKTSVYPQLMMDQGLYRLDNIDETLEHSPGSWRLANTDDCSLIEMWFNLFEEDAGLPLTAVEDVKKRVASFVAEQEVFLWEDNGKVVSMMKKARPTNHGVTVSLVFTPKEERKKGYARTMVAAGTKELLKKYDFCVLYTDLMNPTANKIYQEIGYKRIADSIQIGFSLK</sequence>
<comment type="caution">
    <text evidence="2">The sequence shown here is derived from an EMBL/GenBank/DDBJ whole genome shotgun (WGS) entry which is preliminary data.</text>
</comment>
<name>A0ABV2K9D7_SPOPS</name>
<reference evidence="2 3" key="1">
    <citation type="submission" date="2024-06" db="EMBL/GenBank/DDBJ databases">
        <title>Sorghum-associated microbial communities from plants grown in Nebraska, USA.</title>
        <authorList>
            <person name="Schachtman D."/>
        </authorList>
    </citation>
    <scope>NUCLEOTIDE SEQUENCE [LARGE SCALE GENOMIC DNA]</scope>
    <source>
        <strain evidence="2 3">1288</strain>
    </source>
</reference>
<keyword evidence="3" id="KW-1185">Reference proteome</keyword>
<feature type="domain" description="GCN5-related N-acetyltransferase Rv2170-like" evidence="1">
    <location>
        <begin position="213"/>
        <end position="273"/>
    </location>
</feature>
<dbReference type="InterPro" id="IPR016181">
    <property type="entry name" value="Acyl_CoA_acyltransferase"/>
</dbReference>
<gene>
    <name evidence="2" type="ORF">ABIC55_002794</name>
</gene>
<dbReference type="Gene3D" id="3.40.630.30">
    <property type="match status" value="1"/>
</dbReference>
<dbReference type="SUPFAM" id="SSF55729">
    <property type="entry name" value="Acyl-CoA N-acyltransferases (Nat)"/>
    <property type="match status" value="1"/>
</dbReference>